<accession>A0A914X489</accession>
<dbReference type="Proteomes" id="UP000887566">
    <property type="component" value="Unplaced"/>
</dbReference>
<proteinExistence type="predicted"/>
<sequence>MQWLTTVIAVVFGWSVSDVASIKPVTVDDVDGVIDSRLVIAPDDWQAASRSRRQPDLMCYTCMSKNIPDVTKAILAKTINMNESAQTDACNDPFNHHNATKFGVMMQPCDTACMKVASENRYLKIVLRGCLTTFYKRSPINEFPLPELPAGTQFPNTCDRQRQTTETIGDITTDT</sequence>
<keyword evidence="3" id="KW-1185">Reference proteome</keyword>
<organism evidence="3 4">
    <name type="scientific">Plectus sambesii</name>
    <dbReference type="NCBI Taxonomy" id="2011161"/>
    <lineage>
        <taxon>Eukaryota</taxon>
        <taxon>Metazoa</taxon>
        <taxon>Ecdysozoa</taxon>
        <taxon>Nematoda</taxon>
        <taxon>Chromadorea</taxon>
        <taxon>Plectida</taxon>
        <taxon>Plectina</taxon>
        <taxon>Plectoidea</taxon>
        <taxon>Plectidae</taxon>
        <taxon>Plectus</taxon>
    </lineage>
</organism>
<feature type="compositionally biased region" description="Low complexity" evidence="1">
    <location>
        <begin position="164"/>
        <end position="175"/>
    </location>
</feature>
<keyword evidence="2" id="KW-0732">Signal</keyword>
<evidence type="ECO:0000256" key="2">
    <source>
        <dbReference type="SAM" id="SignalP"/>
    </source>
</evidence>
<evidence type="ECO:0000256" key="1">
    <source>
        <dbReference type="SAM" id="MobiDB-lite"/>
    </source>
</evidence>
<name>A0A914X489_9BILA</name>
<protein>
    <submittedName>
        <fullName evidence="4">Uncharacterized protein</fullName>
    </submittedName>
</protein>
<evidence type="ECO:0000313" key="3">
    <source>
        <dbReference type="Proteomes" id="UP000887566"/>
    </source>
</evidence>
<evidence type="ECO:0000313" key="4">
    <source>
        <dbReference type="WBParaSite" id="PSAMB.scaffold6607size9132.g28774.t1"/>
    </source>
</evidence>
<feature type="region of interest" description="Disordered" evidence="1">
    <location>
        <begin position="151"/>
        <end position="175"/>
    </location>
</feature>
<feature type="chain" id="PRO_5036881416" evidence="2">
    <location>
        <begin position="22"/>
        <end position="175"/>
    </location>
</feature>
<dbReference type="WBParaSite" id="PSAMB.scaffold6607size9132.g28774.t1">
    <property type="protein sequence ID" value="PSAMB.scaffold6607size9132.g28774.t1"/>
    <property type="gene ID" value="PSAMB.scaffold6607size9132.g28774"/>
</dbReference>
<dbReference type="AlphaFoldDB" id="A0A914X489"/>
<reference evidence="4" key="1">
    <citation type="submission" date="2022-11" db="UniProtKB">
        <authorList>
            <consortium name="WormBaseParasite"/>
        </authorList>
    </citation>
    <scope>IDENTIFICATION</scope>
</reference>
<feature type="signal peptide" evidence="2">
    <location>
        <begin position="1"/>
        <end position="21"/>
    </location>
</feature>